<name>A0A6I2F9L1_9MICO</name>
<evidence type="ECO:0000256" key="2">
    <source>
        <dbReference type="PIRSR" id="PIRSR605493-1"/>
    </source>
</evidence>
<dbReference type="PANTHER" id="PTHR11820">
    <property type="entry name" value="ACYLPYRUVASE"/>
    <property type="match status" value="1"/>
</dbReference>
<organism evidence="5 6">
    <name type="scientific">Agromyces agglutinans</name>
    <dbReference type="NCBI Taxonomy" id="2662258"/>
    <lineage>
        <taxon>Bacteria</taxon>
        <taxon>Bacillati</taxon>
        <taxon>Actinomycetota</taxon>
        <taxon>Actinomycetes</taxon>
        <taxon>Micrococcales</taxon>
        <taxon>Microbacteriaceae</taxon>
        <taxon>Agromyces</taxon>
    </lineage>
</organism>
<dbReference type="CDD" id="cd16841">
    <property type="entry name" value="RraA_family"/>
    <property type="match status" value="1"/>
</dbReference>
<keyword evidence="6" id="KW-1185">Reference proteome</keyword>
<feature type="binding site" evidence="2">
    <location>
        <position position="403"/>
    </location>
    <ligand>
        <name>Mg(2+)</name>
        <dbReference type="ChEBI" id="CHEBI:18420"/>
    </ligand>
</feature>
<dbReference type="Pfam" id="PF03737">
    <property type="entry name" value="RraA-like"/>
    <property type="match status" value="1"/>
</dbReference>
<dbReference type="AlphaFoldDB" id="A0A6I2F9L1"/>
<dbReference type="GO" id="GO:0046872">
    <property type="term" value="F:metal ion binding"/>
    <property type="evidence" value="ECO:0007669"/>
    <property type="project" value="UniProtKB-KW"/>
</dbReference>
<dbReference type="Gene3D" id="3.50.30.40">
    <property type="entry name" value="Ribonuclease E inhibitor RraA/RraA-like"/>
    <property type="match status" value="1"/>
</dbReference>
<dbReference type="SUPFAM" id="SSF89562">
    <property type="entry name" value="RraA-like"/>
    <property type="match status" value="1"/>
</dbReference>
<keyword evidence="1 2" id="KW-0479">Metal-binding</keyword>
<evidence type="ECO:0000256" key="1">
    <source>
        <dbReference type="ARBA" id="ARBA00022723"/>
    </source>
</evidence>
<reference evidence="5 6" key="1">
    <citation type="submission" date="2019-10" db="EMBL/GenBank/DDBJ databases">
        <authorList>
            <person name="Nie G."/>
            <person name="Ming H."/>
            <person name="Yi B."/>
        </authorList>
    </citation>
    <scope>NUCLEOTIDE SEQUENCE [LARGE SCALE GENOMIC DNA]</scope>
    <source>
        <strain evidence="5 6">CFH 90414</strain>
    </source>
</reference>
<feature type="domain" description="Fumarylacetoacetase-like C-terminal" evidence="4">
    <location>
        <begin position="9"/>
        <end position="213"/>
    </location>
</feature>
<evidence type="ECO:0000313" key="6">
    <source>
        <dbReference type="Proteomes" id="UP000431080"/>
    </source>
</evidence>
<evidence type="ECO:0000259" key="4">
    <source>
        <dbReference type="Pfam" id="PF01557"/>
    </source>
</evidence>
<dbReference type="Proteomes" id="UP000431080">
    <property type="component" value="Unassembled WGS sequence"/>
</dbReference>
<feature type="region of interest" description="Disordered" evidence="3">
    <location>
        <begin position="246"/>
        <end position="280"/>
    </location>
</feature>
<dbReference type="SUPFAM" id="SSF56529">
    <property type="entry name" value="FAH"/>
    <property type="match status" value="1"/>
</dbReference>
<dbReference type="Gene3D" id="3.90.850.10">
    <property type="entry name" value="Fumarylacetoacetase-like, C-terminal domain"/>
    <property type="match status" value="1"/>
</dbReference>
<dbReference type="GO" id="GO:0016787">
    <property type="term" value="F:hydrolase activity"/>
    <property type="evidence" value="ECO:0007669"/>
    <property type="project" value="UniProtKB-KW"/>
</dbReference>
<feature type="binding site" evidence="2">
    <location>
        <begin position="380"/>
        <end position="383"/>
    </location>
    <ligand>
        <name>substrate</name>
    </ligand>
</feature>
<dbReference type="InterPro" id="IPR011234">
    <property type="entry name" value="Fumarylacetoacetase-like_C"/>
</dbReference>
<proteinExistence type="predicted"/>
<dbReference type="Pfam" id="PF01557">
    <property type="entry name" value="FAA_hydrolase"/>
    <property type="match status" value="1"/>
</dbReference>
<accession>A0A6I2F9L1</accession>
<dbReference type="RefSeq" id="WP_153684925.1">
    <property type="nucleotide sequence ID" value="NZ_WJIF01000006.1"/>
</dbReference>
<comment type="caution">
    <text evidence="5">The sequence shown here is derived from an EMBL/GenBank/DDBJ whole genome shotgun (WGS) entry which is preliminary data.</text>
</comment>
<protein>
    <submittedName>
        <fullName evidence="5">Fumarylacetoacetate hydrolase family protein</fullName>
    </submittedName>
</protein>
<gene>
    <name evidence="5" type="ORF">GE115_11410</name>
</gene>
<keyword evidence="2" id="KW-0460">Magnesium</keyword>
<evidence type="ECO:0000256" key="3">
    <source>
        <dbReference type="SAM" id="MobiDB-lite"/>
    </source>
</evidence>
<dbReference type="NCBIfam" id="NF009399">
    <property type="entry name" value="PRK12764.1"/>
    <property type="match status" value="1"/>
</dbReference>
<comment type="cofactor">
    <cofactor evidence="2">
        <name>Mg(2+)</name>
        <dbReference type="ChEBI" id="CHEBI:18420"/>
    </cofactor>
</comment>
<dbReference type="InterPro" id="IPR036663">
    <property type="entry name" value="Fumarylacetoacetase_C_sf"/>
</dbReference>
<dbReference type="InterPro" id="IPR036704">
    <property type="entry name" value="RraA/RraA-like_sf"/>
</dbReference>
<evidence type="ECO:0000313" key="5">
    <source>
        <dbReference type="EMBL" id="MRG60467.1"/>
    </source>
</evidence>
<dbReference type="EMBL" id="WJIF01000006">
    <property type="protein sequence ID" value="MRG60467.1"/>
    <property type="molecule type" value="Genomic_DNA"/>
</dbReference>
<keyword evidence="5" id="KW-0378">Hydrolase</keyword>
<dbReference type="InterPro" id="IPR005493">
    <property type="entry name" value="RraA/RraA-like"/>
</dbReference>
<dbReference type="NCBIfam" id="NF006093">
    <property type="entry name" value="PRK08245.1"/>
    <property type="match status" value="1"/>
</dbReference>
<feature type="binding site" evidence="2">
    <location>
        <position position="402"/>
    </location>
    <ligand>
        <name>substrate</name>
    </ligand>
</feature>
<sequence>MTDIARPGKIIAVHLNYPSRAAQRGRTPAQPSYFLKPQSSLAGTGGTIERPAATELLAFEGEIAIIIGTPARRVSPEAGWSHVAAVTAANDFGLYDLRAADKGSNLRSKGGDGFTPLGPVAIPVDGIGEGDWRVRTWVNGALVQEDTSDTLLFPFGRLVADLSQHVTLEPGDVILTGTPAGSSVVVPGDVVEVEVDAPGAPGSPTTGRLVTRVTQGEVAFGDFGSKPAADDLQRIEAWGSEAEHASAVEAGRASPLEGAGGSRYGAGAPTRPTESADGAPDTVLTDEVRALLSRAAVATLSVALRKRGYHDVFIEGVFANHAGDRIVGRARTLRFIPSRPDLFDSHGGGYNAQKRAFDSVGAGEVLVVDARGERGTGTVGDVLALRAKVRGAAGIVTDGGVRDFDAVAEIGIPVFSQGPHPSVLGRRHVPWETDVAIACGGAAVQPGDVIVGDGDGVIVIPPHLVAEVAAEAVAQDEADAWVAERVAEGEAVDGLFPMNAQWRARYEAEREASVARPAREG</sequence>